<dbReference type="AlphaFoldDB" id="A0A9W4XL94"/>
<dbReference type="Proteomes" id="UP001152607">
    <property type="component" value="Unassembled WGS sequence"/>
</dbReference>
<dbReference type="PANTHER" id="PTHR43162">
    <property type="match status" value="1"/>
</dbReference>
<dbReference type="InterPro" id="IPR051604">
    <property type="entry name" value="Ergot_Alk_Oxidoreductase"/>
</dbReference>
<name>A0A9W4XL94_9PLEO</name>
<feature type="domain" description="NmrA-like" evidence="1">
    <location>
        <begin position="2"/>
        <end position="261"/>
    </location>
</feature>
<evidence type="ECO:0000313" key="2">
    <source>
        <dbReference type="EMBL" id="CAI6336124.1"/>
    </source>
</evidence>
<dbReference type="Gene3D" id="3.40.50.720">
    <property type="entry name" value="NAD(P)-binding Rossmann-like Domain"/>
    <property type="match status" value="1"/>
</dbReference>
<sequence>MSNTILVFGAAGGVGRWAAQSAADHGAKVFLAMRNTQKTIPGLTASAEQAAGFQRIQADLSIPSSLTTAVQTSGATIAFVYAVESMEDRMKSAFETLKKAGIEFVVFLSAYAVQSTADEAIKRDMLPRMHAEMEINLRESGINYVSLRPAYFNTNLFFMQGYKAGVIRSYGVDAVNDFIAPEDIGAVAGTLLTSPPEEKQPDNAIYLCGPKLMRVRDAIGIVGEVLGKEIEVKDISEEDFARESSFFGKDMLESMTILSKKCTPPNTFYPDEFWGKAVGNLKKFGGKEPMGLKAWVEVHKDEFQ</sequence>
<organism evidence="2 3">
    <name type="scientific">Periconia digitata</name>
    <dbReference type="NCBI Taxonomy" id="1303443"/>
    <lineage>
        <taxon>Eukaryota</taxon>
        <taxon>Fungi</taxon>
        <taxon>Dikarya</taxon>
        <taxon>Ascomycota</taxon>
        <taxon>Pezizomycotina</taxon>
        <taxon>Dothideomycetes</taxon>
        <taxon>Pleosporomycetidae</taxon>
        <taxon>Pleosporales</taxon>
        <taxon>Massarineae</taxon>
        <taxon>Periconiaceae</taxon>
        <taxon>Periconia</taxon>
    </lineage>
</organism>
<reference evidence="2" key="1">
    <citation type="submission" date="2023-01" db="EMBL/GenBank/DDBJ databases">
        <authorList>
            <person name="Van Ghelder C."/>
            <person name="Rancurel C."/>
        </authorList>
    </citation>
    <scope>NUCLEOTIDE SEQUENCE</scope>
    <source>
        <strain evidence="2">CNCM I-4278</strain>
    </source>
</reference>
<dbReference type="SUPFAM" id="SSF51735">
    <property type="entry name" value="NAD(P)-binding Rossmann-fold domains"/>
    <property type="match status" value="1"/>
</dbReference>
<evidence type="ECO:0000259" key="1">
    <source>
        <dbReference type="Pfam" id="PF05368"/>
    </source>
</evidence>
<comment type="caution">
    <text evidence="2">The sequence shown here is derived from an EMBL/GenBank/DDBJ whole genome shotgun (WGS) entry which is preliminary data.</text>
</comment>
<proteinExistence type="predicted"/>
<evidence type="ECO:0000313" key="3">
    <source>
        <dbReference type="Proteomes" id="UP001152607"/>
    </source>
</evidence>
<dbReference type="PANTHER" id="PTHR43162:SF1">
    <property type="entry name" value="PRESTALK A DIFFERENTIATION PROTEIN A"/>
    <property type="match status" value="1"/>
</dbReference>
<dbReference type="InterPro" id="IPR008030">
    <property type="entry name" value="NmrA-like"/>
</dbReference>
<keyword evidence="3" id="KW-1185">Reference proteome</keyword>
<dbReference type="OrthoDB" id="419598at2759"/>
<dbReference type="EMBL" id="CAOQHR010000006">
    <property type="protein sequence ID" value="CAI6336124.1"/>
    <property type="molecule type" value="Genomic_DNA"/>
</dbReference>
<dbReference type="InterPro" id="IPR036291">
    <property type="entry name" value="NAD(P)-bd_dom_sf"/>
</dbReference>
<gene>
    <name evidence="2" type="ORF">PDIGIT_LOCUS9215</name>
</gene>
<dbReference type="Pfam" id="PF05368">
    <property type="entry name" value="NmrA"/>
    <property type="match status" value="1"/>
</dbReference>
<accession>A0A9W4XL94</accession>
<protein>
    <recommendedName>
        <fullName evidence="1">NmrA-like domain-containing protein</fullName>
    </recommendedName>
</protein>